<feature type="transmembrane region" description="Helical" evidence="2">
    <location>
        <begin position="601"/>
        <end position="625"/>
    </location>
</feature>
<feature type="chain" id="PRO_5020237218" evidence="3">
    <location>
        <begin position="21"/>
        <end position="645"/>
    </location>
</feature>
<accession>A0A4U5N206</accession>
<dbReference type="AlphaFoldDB" id="A0A4U5N206"/>
<feature type="signal peptide" evidence="3">
    <location>
        <begin position="1"/>
        <end position="20"/>
    </location>
</feature>
<keyword evidence="2" id="KW-1133">Transmembrane helix</keyword>
<proteinExistence type="predicted"/>
<feature type="compositionally biased region" description="Polar residues" evidence="1">
    <location>
        <begin position="498"/>
        <end position="513"/>
    </location>
</feature>
<organism evidence="4 5">
    <name type="scientific">Steinernema carpocapsae</name>
    <name type="common">Entomopathogenic nematode</name>
    <dbReference type="NCBI Taxonomy" id="34508"/>
    <lineage>
        <taxon>Eukaryota</taxon>
        <taxon>Metazoa</taxon>
        <taxon>Ecdysozoa</taxon>
        <taxon>Nematoda</taxon>
        <taxon>Chromadorea</taxon>
        <taxon>Rhabditida</taxon>
        <taxon>Tylenchina</taxon>
        <taxon>Panagrolaimomorpha</taxon>
        <taxon>Strongyloidoidea</taxon>
        <taxon>Steinernematidae</taxon>
        <taxon>Steinernema</taxon>
    </lineage>
</organism>
<evidence type="ECO:0000256" key="3">
    <source>
        <dbReference type="SAM" id="SignalP"/>
    </source>
</evidence>
<dbReference type="EMBL" id="AZBU02000005">
    <property type="protein sequence ID" value="TKR76264.1"/>
    <property type="molecule type" value="Genomic_DNA"/>
</dbReference>
<protein>
    <submittedName>
        <fullName evidence="4">Uncharacterized protein</fullName>
    </submittedName>
</protein>
<feature type="compositionally biased region" description="Polar residues" evidence="1">
    <location>
        <begin position="341"/>
        <end position="350"/>
    </location>
</feature>
<feature type="region of interest" description="Disordered" evidence="1">
    <location>
        <begin position="301"/>
        <end position="593"/>
    </location>
</feature>
<evidence type="ECO:0000256" key="1">
    <source>
        <dbReference type="SAM" id="MobiDB-lite"/>
    </source>
</evidence>
<keyword evidence="5" id="KW-1185">Reference proteome</keyword>
<keyword evidence="2" id="KW-0472">Membrane</keyword>
<keyword evidence="3" id="KW-0732">Signal</keyword>
<comment type="caution">
    <text evidence="4">The sequence shown here is derived from an EMBL/GenBank/DDBJ whole genome shotgun (WGS) entry which is preliminary data.</text>
</comment>
<evidence type="ECO:0000256" key="2">
    <source>
        <dbReference type="SAM" id="Phobius"/>
    </source>
</evidence>
<feature type="compositionally biased region" description="Polar residues" evidence="1">
    <location>
        <begin position="412"/>
        <end position="421"/>
    </location>
</feature>
<reference evidence="4 5" key="1">
    <citation type="journal article" date="2015" name="Genome Biol.">
        <title>Comparative genomics of Steinernema reveals deeply conserved gene regulatory networks.</title>
        <authorList>
            <person name="Dillman A.R."/>
            <person name="Macchietto M."/>
            <person name="Porter C.F."/>
            <person name="Rogers A."/>
            <person name="Williams B."/>
            <person name="Antoshechkin I."/>
            <person name="Lee M.M."/>
            <person name="Goodwin Z."/>
            <person name="Lu X."/>
            <person name="Lewis E.E."/>
            <person name="Goodrich-Blair H."/>
            <person name="Stock S.P."/>
            <person name="Adams B.J."/>
            <person name="Sternberg P.W."/>
            <person name="Mortazavi A."/>
        </authorList>
    </citation>
    <scope>NUCLEOTIDE SEQUENCE [LARGE SCALE GENOMIC DNA]</scope>
    <source>
        <strain evidence="4 5">ALL</strain>
    </source>
</reference>
<feature type="compositionally biased region" description="Low complexity" evidence="1">
    <location>
        <begin position="352"/>
        <end position="364"/>
    </location>
</feature>
<keyword evidence="2" id="KW-0812">Transmembrane</keyword>
<reference evidence="4 5" key="2">
    <citation type="journal article" date="2019" name="G3 (Bethesda)">
        <title>Hybrid Assembly of the Genome of the Entomopathogenic Nematode Steinernema carpocapsae Identifies the X-Chromosome.</title>
        <authorList>
            <person name="Serra L."/>
            <person name="Macchietto M."/>
            <person name="Macias-Munoz A."/>
            <person name="McGill C.J."/>
            <person name="Rodriguez I.M."/>
            <person name="Rodriguez B."/>
            <person name="Murad R."/>
            <person name="Mortazavi A."/>
        </authorList>
    </citation>
    <scope>NUCLEOTIDE SEQUENCE [LARGE SCALE GENOMIC DNA]</scope>
    <source>
        <strain evidence="4 5">ALL</strain>
    </source>
</reference>
<feature type="compositionally biased region" description="Polar residues" evidence="1">
    <location>
        <begin position="525"/>
        <end position="536"/>
    </location>
</feature>
<evidence type="ECO:0000313" key="4">
    <source>
        <dbReference type="EMBL" id="TKR76264.1"/>
    </source>
</evidence>
<feature type="compositionally biased region" description="Basic and acidic residues" evidence="1">
    <location>
        <begin position="330"/>
        <end position="339"/>
    </location>
</feature>
<name>A0A4U5N206_STECR</name>
<feature type="compositionally biased region" description="Low complexity" evidence="1">
    <location>
        <begin position="553"/>
        <end position="564"/>
    </location>
</feature>
<sequence length="645" mass="70439">MANKITVATVFFTIIAVVSAIVLDPKCASVRDKGYEIASFFPGINVSINLLLGWLTIDLLEFHNNILATKKGIFEVQYARLVLGYDDEIFIFPYKVGQILAKPFKFVLKKPKLDSWVRTNRTNMEEFSDETSLNLGEVDPADVTLFQDILFAGEKAYNLTSNEMVEILDSRISYTPRNHFDLRNASSVAEKDPSKKLIGVVDGINIYRKRCERRNPLKLAFFCFNFRCRFVDLPGIDNCFYIDECEIAYGSELIFHSILVLPKDPIPKPVLPLLATTKVLTGTTSTEGSSEMTTMEVTTLAASTDGSEDPKGAAVTSEAPTTTTPGLETKGPEYPKDVIRTVTSESTTQLGEAATSEGSTTLEATSEESSTEILAGTDEDPKGAAVTSEAPTTTTPGLETKGPEYPKDVIRTVTSESTTQLGEAATSEGSTTLEATSEESSTEILTGTDESEASTKPDSKDTMLVSSSTGASQSTSASLKMQEATVTQGTTLEDPEKATSTSDAGGKMSTTRSRTPEPSDLYDLTDSQASRNPTISKRTKLPVSDRSNAFSNKATTSKTSTTAKIQDRTDSEVSMDPEDPRSKEAPQNEALTEEPHNDHQIVFLMILIFGLFFFVLFTILFVLTWRGVLCGHPKRTELTEFEKLE</sequence>
<feature type="compositionally biased region" description="Low complexity" evidence="1">
    <location>
        <begin position="466"/>
        <end position="478"/>
    </location>
</feature>
<evidence type="ECO:0000313" key="5">
    <source>
        <dbReference type="Proteomes" id="UP000298663"/>
    </source>
</evidence>
<feature type="compositionally biased region" description="Basic and acidic residues" evidence="1">
    <location>
        <begin position="401"/>
        <end position="410"/>
    </location>
</feature>
<dbReference type="Proteomes" id="UP000298663">
    <property type="component" value="Unassembled WGS sequence"/>
</dbReference>
<feature type="compositionally biased region" description="Low complexity" evidence="1">
    <location>
        <begin position="423"/>
        <end position="435"/>
    </location>
</feature>
<gene>
    <name evidence="4" type="ORF">L596_017428</name>
</gene>